<dbReference type="Proteomes" id="UP001497535">
    <property type="component" value="Unassembled WGS sequence"/>
</dbReference>
<protein>
    <submittedName>
        <fullName evidence="1">Uncharacterized protein</fullName>
    </submittedName>
</protein>
<sequence length="298" mass="33937">MSSPVRQIKCVVVGDGTVGKTCMLISYTTDSFPREYVPTVFDNYSAPITVDGHSVNLGLWDTAGQEDYDRLRPLSYPQTDVFILCFISFDNVITKWIPEIRQYCTESIPIVLVACTITMILMSFDSARRALSNELCFEKFVGSASFGPQKSVHKFRPALFITLTLFSFSHQFSFAVNYQSFKKGSEPNSTYKIQNYQKFLFFFKIFFGFYRKNFKNIFLVSGTKIDLRDDPATLRALQNEKKTVISRAQCQKVAAKIKAYAYCECSALTQQGLPSVFEEAVRAVIAPRPKKRRRCSVI</sequence>
<keyword evidence="2" id="KW-1185">Reference proteome</keyword>
<proteinExistence type="predicted"/>
<accession>A0ACB0YVB5</accession>
<evidence type="ECO:0000313" key="1">
    <source>
        <dbReference type="EMBL" id="CAK5064447.1"/>
    </source>
</evidence>
<gene>
    <name evidence="1" type="ORF">MENTE1834_LOCUS17038</name>
</gene>
<organism evidence="1 2">
    <name type="scientific">Meloidogyne enterolobii</name>
    <name type="common">Root-knot nematode worm</name>
    <name type="synonym">Meloidogyne mayaguensis</name>
    <dbReference type="NCBI Taxonomy" id="390850"/>
    <lineage>
        <taxon>Eukaryota</taxon>
        <taxon>Metazoa</taxon>
        <taxon>Ecdysozoa</taxon>
        <taxon>Nematoda</taxon>
        <taxon>Chromadorea</taxon>
        <taxon>Rhabditida</taxon>
        <taxon>Tylenchina</taxon>
        <taxon>Tylenchomorpha</taxon>
        <taxon>Tylenchoidea</taxon>
        <taxon>Meloidogynidae</taxon>
        <taxon>Meloidogyninae</taxon>
        <taxon>Meloidogyne</taxon>
    </lineage>
</organism>
<dbReference type="EMBL" id="CAVMJV010000019">
    <property type="protein sequence ID" value="CAK5064447.1"/>
    <property type="molecule type" value="Genomic_DNA"/>
</dbReference>
<name>A0ACB0YVB5_MELEN</name>
<reference evidence="1" key="1">
    <citation type="submission" date="2023-11" db="EMBL/GenBank/DDBJ databases">
        <authorList>
            <person name="Poullet M."/>
        </authorList>
    </citation>
    <scope>NUCLEOTIDE SEQUENCE</scope>
    <source>
        <strain evidence="1">E1834</strain>
    </source>
</reference>
<evidence type="ECO:0000313" key="2">
    <source>
        <dbReference type="Proteomes" id="UP001497535"/>
    </source>
</evidence>
<comment type="caution">
    <text evidence="1">The sequence shown here is derived from an EMBL/GenBank/DDBJ whole genome shotgun (WGS) entry which is preliminary data.</text>
</comment>